<keyword evidence="2" id="KW-0276">Fatty acid metabolism</keyword>
<dbReference type="GO" id="GO:0016836">
    <property type="term" value="F:hydro-lyase activity"/>
    <property type="evidence" value="ECO:0007669"/>
    <property type="project" value="TreeGrafter"/>
</dbReference>
<comment type="subcellular location">
    <subcellularLocation>
        <location evidence="1">Mitochondrion</location>
    </subcellularLocation>
</comment>
<sequence length="256" mass="27353">MVQSHVNVERDGRIARVQLANPARRNALGRTLLEELYVEFSTLGGDPDVGVIVLSATGPAFSAGHDIAEMVGRDEAYYRDLFGACSSLMQLLRSLPQPVIAAVDGVATAAGCQLVAGCDLAVATEQSTFATPGLRLGLFCSTPLVPISRAIGQKRVMQMLLTARSIDAPTALAWGLVNQVVPRDELDAAVDDLAHQILEFSPLVTNLGKSAFYHQAGLSEPSAYEVMNEIMTANAMLPDAQEGLRAFTEKRSPTWG</sequence>
<dbReference type="GO" id="GO:0005739">
    <property type="term" value="C:mitochondrion"/>
    <property type="evidence" value="ECO:0007669"/>
    <property type="project" value="UniProtKB-SubCell"/>
</dbReference>
<evidence type="ECO:0000256" key="7">
    <source>
        <dbReference type="ARBA" id="ARBA00040545"/>
    </source>
</evidence>
<dbReference type="EMBL" id="CAFBOS010000020">
    <property type="protein sequence ID" value="CAB4983450.1"/>
    <property type="molecule type" value="Genomic_DNA"/>
</dbReference>
<dbReference type="InterPro" id="IPR029045">
    <property type="entry name" value="ClpP/crotonase-like_dom_sf"/>
</dbReference>
<dbReference type="InterPro" id="IPR014748">
    <property type="entry name" value="Enoyl-CoA_hydra_C"/>
</dbReference>
<dbReference type="InterPro" id="IPR052377">
    <property type="entry name" value="Mitochondrial_ECH-domain"/>
</dbReference>
<keyword evidence="5" id="KW-0496">Mitochondrion</keyword>
<dbReference type="Gene3D" id="1.10.12.10">
    <property type="entry name" value="Lyase 2-enoyl-coa Hydratase, Chain A, domain 2"/>
    <property type="match status" value="1"/>
</dbReference>
<accession>A0A6J7MQQ8</accession>
<organism evidence="8">
    <name type="scientific">freshwater metagenome</name>
    <dbReference type="NCBI Taxonomy" id="449393"/>
    <lineage>
        <taxon>unclassified sequences</taxon>
        <taxon>metagenomes</taxon>
        <taxon>ecological metagenomes</taxon>
    </lineage>
</organism>
<evidence type="ECO:0000256" key="5">
    <source>
        <dbReference type="ARBA" id="ARBA00023128"/>
    </source>
</evidence>
<dbReference type="CDD" id="cd06558">
    <property type="entry name" value="crotonase-like"/>
    <property type="match status" value="1"/>
</dbReference>
<reference evidence="8" key="1">
    <citation type="submission" date="2020-05" db="EMBL/GenBank/DDBJ databases">
        <authorList>
            <person name="Chiriac C."/>
            <person name="Salcher M."/>
            <person name="Ghai R."/>
            <person name="Kavagutti S V."/>
        </authorList>
    </citation>
    <scope>NUCLEOTIDE SEQUENCE</scope>
</reference>
<dbReference type="AlphaFoldDB" id="A0A6J7MQQ8"/>
<keyword evidence="3" id="KW-0809">Transit peptide</keyword>
<evidence type="ECO:0000256" key="6">
    <source>
        <dbReference type="ARBA" id="ARBA00037410"/>
    </source>
</evidence>
<evidence type="ECO:0000256" key="4">
    <source>
        <dbReference type="ARBA" id="ARBA00023098"/>
    </source>
</evidence>
<dbReference type="NCBIfam" id="NF006008">
    <property type="entry name" value="PRK08139.1"/>
    <property type="match status" value="1"/>
</dbReference>
<protein>
    <recommendedName>
        <fullName evidence="7">Enoyl-CoA hydratase domain-containing protein 3, mitochondrial</fullName>
    </recommendedName>
</protein>
<dbReference type="Pfam" id="PF00378">
    <property type="entry name" value="ECH_1"/>
    <property type="match status" value="1"/>
</dbReference>
<name>A0A6J7MQQ8_9ZZZZ</name>
<dbReference type="PANTHER" id="PTHR43602">
    <property type="match status" value="1"/>
</dbReference>
<dbReference type="InterPro" id="IPR001753">
    <property type="entry name" value="Enoyl-CoA_hydra/iso"/>
</dbReference>
<gene>
    <name evidence="8" type="ORF">UFOPK3967_00503</name>
</gene>
<keyword evidence="4" id="KW-0443">Lipid metabolism</keyword>
<evidence type="ECO:0000256" key="2">
    <source>
        <dbReference type="ARBA" id="ARBA00022832"/>
    </source>
</evidence>
<evidence type="ECO:0000256" key="3">
    <source>
        <dbReference type="ARBA" id="ARBA00022946"/>
    </source>
</evidence>
<proteinExistence type="predicted"/>
<dbReference type="PANTHER" id="PTHR43602:SF1">
    <property type="entry name" value="ENOYL-COA HYDRATASE DOMAIN-CONTAINING PROTEIN 3, MITOCHONDRIAL"/>
    <property type="match status" value="1"/>
</dbReference>
<evidence type="ECO:0000313" key="8">
    <source>
        <dbReference type="EMBL" id="CAB4983450.1"/>
    </source>
</evidence>
<dbReference type="SUPFAM" id="SSF52096">
    <property type="entry name" value="ClpP/crotonase"/>
    <property type="match status" value="1"/>
</dbReference>
<dbReference type="GO" id="GO:0006631">
    <property type="term" value="P:fatty acid metabolic process"/>
    <property type="evidence" value="ECO:0007669"/>
    <property type="project" value="UniProtKB-KW"/>
</dbReference>
<dbReference type="Gene3D" id="3.90.226.10">
    <property type="entry name" value="2-enoyl-CoA Hydratase, Chain A, domain 1"/>
    <property type="match status" value="1"/>
</dbReference>
<comment type="function">
    <text evidence="6">May play a role in fatty acid biosynthesis and insulin sensitivity.</text>
</comment>
<evidence type="ECO:0000256" key="1">
    <source>
        <dbReference type="ARBA" id="ARBA00004173"/>
    </source>
</evidence>